<dbReference type="InterPro" id="IPR052337">
    <property type="entry name" value="SAT4-like"/>
</dbReference>
<accession>A0A6A5XQG4</accession>
<feature type="transmembrane region" description="Helical" evidence="7">
    <location>
        <begin position="98"/>
        <end position="124"/>
    </location>
</feature>
<keyword evidence="3 7" id="KW-1133">Transmembrane helix</keyword>
<evidence type="ECO:0000313" key="9">
    <source>
        <dbReference type="EMBL" id="KAF2015173.1"/>
    </source>
</evidence>
<reference evidence="9" key="1">
    <citation type="journal article" date="2020" name="Stud. Mycol.">
        <title>101 Dothideomycetes genomes: a test case for predicting lifestyles and emergence of pathogens.</title>
        <authorList>
            <person name="Haridas S."/>
            <person name="Albert R."/>
            <person name="Binder M."/>
            <person name="Bloem J."/>
            <person name="Labutti K."/>
            <person name="Salamov A."/>
            <person name="Andreopoulos B."/>
            <person name="Baker S."/>
            <person name="Barry K."/>
            <person name="Bills G."/>
            <person name="Bluhm B."/>
            <person name="Cannon C."/>
            <person name="Castanera R."/>
            <person name="Culley D."/>
            <person name="Daum C."/>
            <person name="Ezra D."/>
            <person name="Gonzalez J."/>
            <person name="Henrissat B."/>
            <person name="Kuo A."/>
            <person name="Liang C."/>
            <person name="Lipzen A."/>
            <person name="Lutzoni F."/>
            <person name="Magnuson J."/>
            <person name="Mondo S."/>
            <person name="Nolan M."/>
            <person name="Ohm R."/>
            <person name="Pangilinan J."/>
            <person name="Park H.-J."/>
            <person name="Ramirez L."/>
            <person name="Alfaro M."/>
            <person name="Sun H."/>
            <person name="Tritt A."/>
            <person name="Yoshinaga Y."/>
            <person name="Zwiers L.-H."/>
            <person name="Turgeon B."/>
            <person name="Goodwin S."/>
            <person name="Spatafora J."/>
            <person name="Crous P."/>
            <person name="Grigoriev I."/>
        </authorList>
    </citation>
    <scope>NUCLEOTIDE SEQUENCE</scope>
    <source>
        <strain evidence="9">CBS 175.79</strain>
    </source>
</reference>
<dbReference type="OrthoDB" id="4682787at2759"/>
<feature type="transmembrane region" description="Helical" evidence="7">
    <location>
        <begin position="20"/>
        <end position="37"/>
    </location>
</feature>
<evidence type="ECO:0000259" key="8">
    <source>
        <dbReference type="Pfam" id="PF20684"/>
    </source>
</evidence>
<comment type="subcellular location">
    <subcellularLocation>
        <location evidence="1">Membrane</location>
        <topology evidence="1">Multi-pass membrane protein</topology>
    </subcellularLocation>
</comment>
<dbReference type="Pfam" id="PF20684">
    <property type="entry name" value="Fung_rhodopsin"/>
    <property type="match status" value="1"/>
</dbReference>
<dbReference type="PANTHER" id="PTHR33048:SF163">
    <property type="entry name" value="INTEGRAL MEMBRANE PROTEIN (AFU_ORTHOLOGUE AFUA_8G05510)"/>
    <property type="match status" value="1"/>
</dbReference>
<evidence type="ECO:0000256" key="2">
    <source>
        <dbReference type="ARBA" id="ARBA00022692"/>
    </source>
</evidence>
<dbReference type="GO" id="GO:0016020">
    <property type="term" value="C:membrane"/>
    <property type="evidence" value="ECO:0007669"/>
    <property type="project" value="UniProtKB-SubCell"/>
</dbReference>
<organism evidence="9 10">
    <name type="scientific">Aaosphaeria arxii CBS 175.79</name>
    <dbReference type="NCBI Taxonomy" id="1450172"/>
    <lineage>
        <taxon>Eukaryota</taxon>
        <taxon>Fungi</taxon>
        <taxon>Dikarya</taxon>
        <taxon>Ascomycota</taxon>
        <taxon>Pezizomycotina</taxon>
        <taxon>Dothideomycetes</taxon>
        <taxon>Pleosporomycetidae</taxon>
        <taxon>Pleosporales</taxon>
        <taxon>Pleosporales incertae sedis</taxon>
        <taxon>Aaosphaeria</taxon>
    </lineage>
</organism>
<feature type="transmembrane region" description="Helical" evidence="7">
    <location>
        <begin position="186"/>
        <end position="205"/>
    </location>
</feature>
<gene>
    <name evidence="9" type="ORF">BU24DRAFT_424060</name>
</gene>
<keyword evidence="10" id="KW-1185">Reference proteome</keyword>
<dbReference type="RefSeq" id="XP_033383512.1">
    <property type="nucleotide sequence ID" value="XM_033528407.1"/>
</dbReference>
<dbReference type="GeneID" id="54285804"/>
<evidence type="ECO:0000256" key="7">
    <source>
        <dbReference type="SAM" id="Phobius"/>
    </source>
</evidence>
<feature type="transmembrane region" description="Helical" evidence="7">
    <location>
        <begin position="49"/>
        <end position="71"/>
    </location>
</feature>
<evidence type="ECO:0000256" key="1">
    <source>
        <dbReference type="ARBA" id="ARBA00004141"/>
    </source>
</evidence>
<feature type="domain" description="Rhodopsin" evidence="8">
    <location>
        <begin position="38"/>
        <end position="279"/>
    </location>
</feature>
<dbReference type="InterPro" id="IPR049326">
    <property type="entry name" value="Rhodopsin_dom_fungi"/>
</dbReference>
<keyword evidence="4 7" id="KW-0472">Membrane</keyword>
<feature type="transmembrane region" description="Helical" evidence="7">
    <location>
        <begin position="133"/>
        <end position="155"/>
    </location>
</feature>
<protein>
    <recommendedName>
        <fullName evidence="8">Rhodopsin domain-containing protein</fullName>
    </recommendedName>
</protein>
<sequence>MADPMADPMQQDWPDERLRILVPCTLLMVIAQIFLTWRVIYGFKAGRRFLVCDYLLILAQLLNINNVGLIYPNCARGLGRHLMDPSIKKPDDILKYAYLLWVSQITNIIAVAILKWSICAYLLVLNFSKSYRIIIWLSILMITVFNFLIPVLTLFGCTPLESNWNPGITKKKCWARGTLPLSYTQGVSNILTDVVYAVAPIVYLASVQLSKRTQWGLRVVFLLSVIGTVCSIFKTIELKVIVKTMDPTWDGINLTIWSSAELSVGIFIACLPPLRKPFDRVFKKILPSTLTGSHKTPQYGYGYGRSTNRNDIRMSNFGGSRVPKNAHPLESNVSPDDESERAILEDEESGKSGGITRTTKVTVVEESGNGSAEFHKPGGPL</sequence>
<evidence type="ECO:0000256" key="5">
    <source>
        <dbReference type="ARBA" id="ARBA00038359"/>
    </source>
</evidence>
<dbReference type="PANTHER" id="PTHR33048">
    <property type="entry name" value="PTH11-LIKE INTEGRAL MEMBRANE PROTEIN (AFU_ORTHOLOGUE AFUA_5G11245)"/>
    <property type="match status" value="1"/>
</dbReference>
<keyword evidence="2 7" id="KW-0812">Transmembrane</keyword>
<evidence type="ECO:0000313" key="10">
    <source>
        <dbReference type="Proteomes" id="UP000799778"/>
    </source>
</evidence>
<evidence type="ECO:0000256" key="3">
    <source>
        <dbReference type="ARBA" id="ARBA00022989"/>
    </source>
</evidence>
<comment type="similarity">
    <text evidence="5">Belongs to the SAT4 family.</text>
</comment>
<dbReference type="Proteomes" id="UP000799778">
    <property type="component" value="Unassembled WGS sequence"/>
</dbReference>
<dbReference type="EMBL" id="ML978070">
    <property type="protein sequence ID" value="KAF2015173.1"/>
    <property type="molecule type" value="Genomic_DNA"/>
</dbReference>
<proteinExistence type="inferred from homology"/>
<evidence type="ECO:0000256" key="6">
    <source>
        <dbReference type="SAM" id="MobiDB-lite"/>
    </source>
</evidence>
<dbReference type="AlphaFoldDB" id="A0A6A5XQG4"/>
<name>A0A6A5XQG4_9PLEO</name>
<evidence type="ECO:0000256" key="4">
    <source>
        <dbReference type="ARBA" id="ARBA00023136"/>
    </source>
</evidence>
<feature type="transmembrane region" description="Helical" evidence="7">
    <location>
        <begin position="217"/>
        <end position="236"/>
    </location>
</feature>
<feature type="transmembrane region" description="Helical" evidence="7">
    <location>
        <begin position="256"/>
        <end position="274"/>
    </location>
</feature>
<feature type="region of interest" description="Disordered" evidence="6">
    <location>
        <begin position="317"/>
        <end position="381"/>
    </location>
</feature>